<proteinExistence type="predicted"/>
<accession>A0A0E9SJ75</accession>
<dbReference type="AlphaFoldDB" id="A0A0E9SJ75"/>
<reference evidence="1" key="2">
    <citation type="journal article" date="2015" name="Fish Shellfish Immunol.">
        <title>Early steps in the European eel (Anguilla anguilla)-Vibrio vulnificus interaction in the gills: Role of the RtxA13 toxin.</title>
        <authorList>
            <person name="Callol A."/>
            <person name="Pajuelo D."/>
            <person name="Ebbesson L."/>
            <person name="Teles M."/>
            <person name="MacKenzie S."/>
            <person name="Amaro C."/>
        </authorList>
    </citation>
    <scope>NUCLEOTIDE SEQUENCE</scope>
</reference>
<name>A0A0E9SJ75_ANGAN</name>
<reference evidence="1" key="1">
    <citation type="submission" date="2014-11" db="EMBL/GenBank/DDBJ databases">
        <authorList>
            <person name="Amaro Gonzalez C."/>
        </authorList>
    </citation>
    <scope>NUCLEOTIDE SEQUENCE</scope>
</reference>
<organism evidence="1">
    <name type="scientific">Anguilla anguilla</name>
    <name type="common">European freshwater eel</name>
    <name type="synonym">Muraena anguilla</name>
    <dbReference type="NCBI Taxonomy" id="7936"/>
    <lineage>
        <taxon>Eukaryota</taxon>
        <taxon>Metazoa</taxon>
        <taxon>Chordata</taxon>
        <taxon>Craniata</taxon>
        <taxon>Vertebrata</taxon>
        <taxon>Euteleostomi</taxon>
        <taxon>Actinopterygii</taxon>
        <taxon>Neopterygii</taxon>
        <taxon>Teleostei</taxon>
        <taxon>Anguilliformes</taxon>
        <taxon>Anguillidae</taxon>
        <taxon>Anguilla</taxon>
    </lineage>
</organism>
<evidence type="ECO:0000313" key="1">
    <source>
        <dbReference type="EMBL" id="JAH40568.1"/>
    </source>
</evidence>
<sequence length="30" mass="3177">MSPTAPRSCRCATTLVPLNTGHTCAHCLFS</sequence>
<dbReference type="EMBL" id="GBXM01068009">
    <property type="protein sequence ID" value="JAH40568.1"/>
    <property type="molecule type" value="Transcribed_RNA"/>
</dbReference>
<protein>
    <submittedName>
        <fullName evidence="1">Uncharacterized protein</fullName>
    </submittedName>
</protein>